<keyword evidence="3" id="KW-1185">Reference proteome</keyword>
<feature type="domain" description="Xylose isomerase-like TIM barrel" evidence="1">
    <location>
        <begin position="24"/>
        <end position="276"/>
    </location>
</feature>
<gene>
    <name evidence="2" type="ORF">PXH66_12770</name>
</gene>
<dbReference type="SUPFAM" id="SSF51658">
    <property type="entry name" value="Xylose isomerase-like"/>
    <property type="match status" value="1"/>
</dbReference>
<dbReference type="AlphaFoldDB" id="A0AAE9ZZ72"/>
<organism evidence="2 3">
    <name type="scientific">Synoicihabitans lomoniglobus</name>
    <dbReference type="NCBI Taxonomy" id="2909285"/>
    <lineage>
        <taxon>Bacteria</taxon>
        <taxon>Pseudomonadati</taxon>
        <taxon>Verrucomicrobiota</taxon>
        <taxon>Opitutia</taxon>
        <taxon>Opitutales</taxon>
        <taxon>Opitutaceae</taxon>
        <taxon>Synoicihabitans</taxon>
    </lineage>
</organism>
<dbReference type="Pfam" id="PF01261">
    <property type="entry name" value="AP_endonuc_2"/>
    <property type="match status" value="1"/>
</dbReference>
<dbReference type="PANTHER" id="PTHR12110">
    <property type="entry name" value="HYDROXYPYRUVATE ISOMERASE"/>
    <property type="match status" value="1"/>
</dbReference>
<dbReference type="InterPro" id="IPR013022">
    <property type="entry name" value="Xyl_isomerase-like_TIM-brl"/>
</dbReference>
<name>A0AAE9ZZ72_9BACT</name>
<dbReference type="GO" id="GO:0016853">
    <property type="term" value="F:isomerase activity"/>
    <property type="evidence" value="ECO:0007669"/>
    <property type="project" value="UniProtKB-KW"/>
</dbReference>
<dbReference type="Proteomes" id="UP001218638">
    <property type="component" value="Chromosome"/>
</dbReference>
<proteinExistence type="predicted"/>
<dbReference type="Gene3D" id="3.20.20.150">
    <property type="entry name" value="Divalent-metal-dependent TIM barrel enzymes"/>
    <property type="match status" value="1"/>
</dbReference>
<dbReference type="EMBL" id="CP119075">
    <property type="protein sequence ID" value="WED63202.1"/>
    <property type="molecule type" value="Genomic_DNA"/>
</dbReference>
<evidence type="ECO:0000313" key="3">
    <source>
        <dbReference type="Proteomes" id="UP001218638"/>
    </source>
</evidence>
<evidence type="ECO:0000259" key="1">
    <source>
        <dbReference type="Pfam" id="PF01261"/>
    </source>
</evidence>
<dbReference type="InterPro" id="IPR036237">
    <property type="entry name" value="Xyl_isomerase-like_sf"/>
</dbReference>
<dbReference type="KEGG" id="slom:PXH66_12770"/>
<dbReference type="InterPro" id="IPR050312">
    <property type="entry name" value="IolE/XylAMocC-like"/>
</dbReference>
<protein>
    <submittedName>
        <fullName evidence="2">Sugar phosphate isomerase/epimerase</fullName>
    </submittedName>
</protein>
<reference evidence="2" key="1">
    <citation type="submission" date="2023-03" db="EMBL/GenBank/DDBJ databases">
        <title>Lomoglobus Profundus gen. nov., sp. nov., a novel member of the phylum Verrucomicrobia, isolated from deep-marine sediment of South China Sea.</title>
        <authorList>
            <person name="Ahmad T."/>
            <person name="Ishaq S.E."/>
            <person name="Wang F."/>
        </authorList>
    </citation>
    <scope>NUCLEOTIDE SEQUENCE</scope>
    <source>
        <strain evidence="2">LMO-M01</strain>
    </source>
</reference>
<evidence type="ECO:0000313" key="2">
    <source>
        <dbReference type="EMBL" id="WED63202.1"/>
    </source>
</evidence>
<sequence length="316" mass="36105">MKPTLALSSCWNSFRHSDGYEMLAEIKSMGFEYAELSHGTRIVLVPGILKAVEEGLIKISSTHNFCPLPTGINHSAPNLFEPSARSAEEHDQWLRHTKRSIEFTAQLGAKVMVTHLGSVHFFWRNPMRKVSRYLAGDSKINPATDETYRKMLTKAGDKLRTRMPPYWEQVKSSLDEVKALANEKGVMLGCENREKFQELPVDDDFPSFFEGLGEGTHCGYWHDTGHAELKAEMGLLNHREHLEKNVDRLLGFHLHDVAEGDDHQPVGYGQIDFKMISEFWRPEHRLTLELSPRTTPQHVLQSRDRITGLINQRFGD</sequence>
<dbReference type="PANTHER" id="PTHR12110:SF53">
    <property type="entry name" value="BLR5974 PROTEIN"/>
    <property type="match status" value="1"/>
</dbReference>
<accession>A0AAE9ZZ72</accession>
<keyword evidence="2" id="KW-0413">Isomerase</keyword>
<dbReference type="RefSeq" id="WP_330928554.1">
    <property type="nucleotide sequence ID" value="NZ_CP119075.1"/>
</dbReference>